<organism evidence="3 4">
    <name type="scientific">Pycnococcus provasolii</name>
    <dbReference type="NCBI Taxonomy" id="41880"/>
    <lineage>
        <taxon>Eukaryota</taxon>
        <taxon>Viridiplantae</taxon>
        <taxon>Chlorophyta</taxon>
        <taxon>Pseudoscourfieldiophyceae</taxon>
        <taxon>Pseudoscourfieldiales</taxon>
        <taxon>Pycnococcaceae</taxon>
        <taxon>Pycnococcus</taxon>
    </lineage>
</organism>
<dbReference type="CDD" id="cd17039">
    <property type="entry name" value="Ubl_ubiquitin_like"/>
    <property type="match status" value="1"/>
</dbReference>
<dbReference type="PANTHER" id="PTHR47725:SF2">
    <property type="entry name" value="UBIQUITIN-LIKE DOMAIN-CONTAINING PROTEIN"/>
    <property type="match status" value="1"/>
</dbReference>
<dbReference type="Pfam" id="PF00240">
    <property type="entry name" value="ubiquitin"/>
    <property type="match status" value="1"/>
</dbReference>
<evidence type="ECO:0000259" key="2">
    <source>
        <dbReference type="PROSITE" id="PS50053"/>
    </source>
</evidence>
<dbReference type="SMART" id="SM00213">
    <property type="entry name" value="UBQ"/>
    <property type="match status" value="1"/>
</dbReference>
<accession>A0A830HRL2</accession>
<evidence type="ECO:0000313" key="4">
    <source>
        <dbReference type="Proteomes" id="UP000660262"/>
    </source>
</evidence>
<evidence type="ECO:0000256" key="1">
    <source>
        <dbReference type="SAM" id="MobiDB-lite"/>
    </source>
</evidence>
<comment type="caution">
    <text evidence="3">The sequence shown here is derived from an EMBL/GenBank/DDBJ whole genome shotgun (WGS) entry which is preliminary data.</text>
</comment>
<dbReference type="Gene3D" id="3.10.20.90">
    <property type="entry name" value="Phosphatidylinositol 3-kinase Catalytic Subunit, Chain A, domain 1"/>
    <property type="match status" value="1"/>
</dbReference>
<dbReference type="InterPro" id="IPR029071">
    <property type="entry name" value="Ubiquitin-like_domsf"/>
</dbReference>
<dbReference type="AlphaFoldDB" id="A0A830HRL2"/>
<dbReference type="Proteomes" id="UP000660262">
    <property type="component" value="Unassembled WGS sequence"/>
</dbReference>
<feature type="region of interest" description="Disordered" evidence="1">
    <location>
        <begin position="92"/>
        <end position="126"/>
    </location>
</feature>
<dbReference type="PANTHER" id="PTHR47725">
    <property type="entry name" value="OS03G0364000 PROTEIN"/>
    <property type="match status" value="1"/>
</dbReference>
<dbReference type="EMBL" id="BNJQ01000024">
    <property type="protein sequence ID" value="GHP09333.1"/>
    <property type="molecule type" value="Genomic_DNA"/>
</dbReference>
<feature type="compositionally biased region" description="Low complexity" evidence="1">
    <location>
        <begin position="114"/>
        <end position="126"/>
    </location>
</feature>
<dbReference type="InterPro" id="IPR000626">
    <property type="entry name" value="Ubiquitin-like_dom"/>
</dbReference>
<proteinExistence type="predicted"/>
<dbReference type="PROSITE" id="PS50053">
    <property type="entry name" value="UBIQUITIN_2"/>
    <property type="match status" value="1"/>
</dbReference>
<dbReference type="InterPro" id="IPR019956">
    <property type="entry name" value="Ubiquitin_dom"/>
</dbReference>
<reference evidence="3" key="1">
    <citation type="submission" date="2020-10" db="EMBL/GenBank/DDBJ databases">
        <title>Unveiling of a novel bifunctional photoreceptor, Dualchrome1, isolated from a cosmopolitan green alga.</title>
        <authorList>
            <person name="Suzuki S."/>
            <person name="Kawachi M."/>
        </authorList>
    </citation>
    <scope>NUCLEOTIDE SEQUENCE</scope>
    <source>
        <strain evidence="3">NIES 2893</strain>
    </source>
</reference>
<gene>
    <name evidence="3" type="ORF">PPROV_000806900</name>
</gene>
<dbReference type="SUPFAM" id="SSF54236">
    <property type="entry name" value="Ubiquitin-like"/>
    <property type="match status" value="1"/>
</dbReference>
<feature type="domain" description="Ubiquitin-like" evidence="2">
    <location>
        <begin position="10"/>
        <end position="84"/>
    </location>
</feature>
<evidence type="ECO:0000313" key="3">
    <source>
        <dbReference type="EMBL" id="GHP09333.1"/>
    </source>
</evidence>
<name>A0A830HRL2_9CHLO</name>
<sequence>MDDTRAVPSMYVRVKRRRQTIFLSVEPSETVLECKEKIQSLLDTPADMQRLYADGILLEDMRTLAELKIENDSVLALTYRTPDGGWEDILIEQPGGSVDHAAAPPPAEAKAEADAAPGGEEAAPQE</sequence>
<keyword evidence="4" id="KW-1185">Reference proteome</keyword>
<protein>
    <recommendedName>
        <fullName evidence="2">Ubiquitin-like domain-containing protein</fullName>
    </recommendedName>
</protein>
<dbReference type="PRINTS" id="PR00348">
    <property type="entry name" value="UBIQUITIN"/>
</dbReference>
<dbReference type="OrthoDB" id="428577at2759"/>